<feature type="coiled-coil region" evidence="1">
    <location>
        <begin position="84"/>
        <end position="183"/>
    </location>
</feature>
<dbReference type="HOGENOM" id="CLU_116886_0_0_1"/>
<reference evidence="3" key="1">
    <citation type="submission" date="2011-07" db="EMBL/GenBank/DDBJ databases">
        <authorList>
            <consortium name="Caenorhabditis brenneri Sequencing and Analysis Consortium"/>
            <person name="Wilson R.K."/>
        </authorList>
    </citation>
    <scope>NUCLEOTIDE SEQUENCE [LARGE SCALE GENOMIC DNA]</scope>
    <source>
        <strain evidence="3">PB2801</strain>
    </source>
</reference>
<dbReference type="EMBL" id="GL380427">
    <property type="protein sequence ID" value="EGT55382.1"/>
    <property type="molecule type" value="Genomic_DNA"/>
</dbReference>
<organism evidence="3">
    <name type="scientific">Caenorhabditis brenneri</name>
    <name type="common">Nematode worm</name>
    <dbReference type="NCBI Taxonomy" id="135651"/>
    <lineage>
        <taxon>Eukaryota</taxon>
        <taxon>Metazoa</taxon>
        <taxon>Ecdysozoa</taxon>
        <taxon>Nematoda</taxon>
        <taxon>Chromadorea</taxon>
        <taxon>Rhabditida</taxon>
        <taxon>Rhabditina</taxon>
        <taxon>Rhabditomorpha</taxon>
        <taxon>Rhabditoidea</taxon>
        <taxon>Rhabditidae</taxon>
        <taxon>Peloderinae</taxon>
        <taxon>Caenorhabditis</taxon>
    </lineage>
</organism>
<name>G0PGL4_CAEBE</name>
<gene>
    <name evidence="2" type="ORF">CAEBREN_08108</name>
</gene>
<keyword evidence="1" id="KW-0175">Coiled coil</keyword>
<sequence length="183" mass="20402">MDVQQEIAAISQRLTQGLTVNEVVEQMKQTFAFTPQNDDELIAVLGIKGHLFQAYTDAMKRENGEQGPLPPAQAVLPPAASEALQAKDAEISKLKAQLKEAHRREKNFRVINKAMEEELGRKGEGLKAAEAENASLKQELAELRLQMAMAKLEGKYEEQSKMLAEAKKELEDKNKMIAELSKK</sequence>
<dbReference type="AlphaFoldDB" id="G0PGL4"/>
<evidence type="ECO:0000256" key="1">
    <source>
        <dbReference type="SAM" id="Coils"/>
    </source>
</evidence>
<evidence type="ECO:0000313" key="2">
    <source>
        <dbReference type="EMBL" id="EGT55382.1"/>
    </source>
</evidence>
<dbReference type="InParanoid" id="G0PGL4"/>
<keyword evidence="3" id="KW-1185">Reference proteome</keyword>
<protein>
    <submittedName>
        <fullName evidence="2">Uncharacterized protein</fullName>
    </submittedName>
</protein>
<accession>G0PGL4</accession>
<evidence type="ECO:0000313" key="3">
    <source>
        <dbReference type="Proteomes" id="UP000008068"/>
    </source>
</evidence>
<dbReference type="Proteomes" id="UP000008068">
    <property type="component" value="Unassembled WGS sequence"/>
</dbReference>
<proteinExistence type="predicted"/>